<dbReference type="Proteomes" id="UP001165405">
    <property type="component" value="Unassembled WGS sequence"/>
</dbReference>
<feature type="transmembrane region" description="Helical" evidence="2">
    <location>
        <begin position="299"/>
        <end position="318"/>
    </location>
</feature>
<evidence type="ECO:0000256" key="2">
    <source>
        <dbReference type="SAM" id="Phobius"/>
    </source>
</evidence>
<feature type="transmembrane region" description="Helical" evidence="2">
    <location>
        <begin position="539"/>
        <end position="563"/>
    </location>
</feature>
<gene>
    <name evidence="3" type="ORF">L1785_06685</name>
</gene>
<evidence type="ECO:0008006" key="5">
    <source>
        <dbReference type="Google" id="ProtNLM"/>
    </source>
</evidence>
<evidence type="ECO:0000313" key="4">
    <source>
        <dbReference type="Proteomes" id="UP001165405"/>
    </source>
</evidence>
<feature type="transmembrane region" description="Helical" evidence="2">
    <location>
        <begin position="420"/>
        <end position="438"/>
    </location>
</feature>
<feature type="transmembrane region" description="Helical" evidence="2">
    <location>
        <begin position="857"/>
        <end position="876"/>
    </location>
</feature>
<feature type="transmembrane region" description="Helical" evidence="2">
    <location>
        <begin position="1024"/>
        <end position="1041"/>
    </location>
</feature>
<feature type="transmembrane region" description="Helical" evidence="2">
    <location>
        <begin position="238"/>
        <end position="256"/>
    </location>
</feature>
<feature type="transmembrane region" description="Helical" evidence="2">
    <location>
        <begin position="830"/>
        <end position="850"/>
    </location>
</feature>
<dbReference type="NCBIfam" id="NF047321">
    <property type="entry name" value="SCO7613_CTERM"/>
    <property type="match status" value="2"/>
</dbReference>
<feature type="region of interest" description="Disordered" evidence="1">
    <location>
        <begin position="83"/>
        <end position="139"/>
    </location>
</feature>
<dbReference type="InterPro" id="IPR058062">
    <property type="entry name" value="SCO7613_C"/>
</dbReference>
<comment type="caution">
    <text evidence="3">The sequence shown here is derived from an EMBL/GenBank/DDBJ whole genome shotgun (WGS) entry which is preliminary data.</text>
</comment>
<keyword evidence="2" id="KW-1133">Transmembrane helix</keyword>
<feature type="transmembrane region" description="Helical" evidence="2">
    <location>
        <begin position="1074"/>
        <end position="1091"/>
    </location>
</feature>
<feature type="transmembrane region" description="Helical" evidence="2">
    <location>
        <begin position="912"/>
        <end position="934"/>
    </location>
</feature>
<reference evidence="3" key="1">
    <citation type="submission" date="2022-01" db="EMBL/GenBank/DDBJ databases">
        <title>Antribacter sp. nov., isolated from Guizhou of China.</title>
        <authorList>
            <person name="Chengliang C."/>
            <person name="Ya Z."/>
        </authorList>
    </citation>
    <scope>NUCLEOTIDE SEQUENCE</scope>
    <source>
        <strain evidence="3">KLBMP 9083</strain>
    </source>
</reference>
<feature type="transmembrane region" description="Helical" evidence="2">
    <location>
        <begin position="1429"/>
        <end position="1450"/>
    </location>
</feature>
<feature type="transmembrane region" description="Helical" evidence="2">
    <location>
        <begin position="1162"/>
        <end position="1181"/>
    </location>
</feature>
<feature type="transmembrane region" description="Helical" evidence="2">
    <location>
        <begin position="263"/>
        <end position="287"/>
    </location>
</feature>
<feature type="transmembrane region" description="Helical" evidence="2">
    <location>
        <begin position="395"/>
        <end position="414"/>
    </location>
</feature>
<sequence length="1495" mass="151571">MRETWVDVALMRLPDTLACPACGARLASSRCDRCRLDLSAPRAHEVAQASLDAAAALQRRQEAIDVMRSEQPEAAEWIRARERRGAGAAGSAGRATGPTAAPASGGRVPDEAVRPAVGDVPPRAADQADVTPGGTETVGAPAVPSSGAALQPILAGAGAGLLAVATVVFVFFTLADQLALRALVTGGVTAAAVGVAALMRRAGLRSSAEAVAGLAVVLAWVDAELALQAGLLGLLDPVLARAILLLVIAPAFVALGHGLRVRAWAGAGLVVAPAVPVLAAGGITAFFGSAGAAGSGAAAGYWVWTGGLIAFALVAYLARRVAGPVGQRVGRPLRFEDRALRVVRAAGFPGALLVAAGAIFESSGALTSSWTAAILWTVTTALAAGLGHVLRVRSWVTAGVLALPVVPVLAALAFTDVLPGGWVMGAGLLAASLVTLVARVVARVSGERAGARLEVERVLLTLMQVGAFVLALPQAAFVRDVPALPGWGGPAVLFAVAALVAVVLRAVTHHRAWAFSAGVVAAVAAGFLGAVPGTAAAGWFPLAAGLVWALVAAVTTPHALTWLRRPDGRRGIAPQTRADLLLGVWLVVAAGAVPALLFQLAYVLGVVVGALTGYPTWTLDGGPLVGGGLDRLRDVEAWAHVGTAALATVSLVAGRLALPGTLPRVARTTAPWITVGLAIGLVLDPALLSVTSLVLLAVLATLLLALVAEPSAAPRPLRAPFGLARRGVLAAARGTFVLRRVGGRPLLRSEPGVWRAAALTGAFAAIALLLVGSWGWRPGAVAGGAVVAGLLLAARAAVPRALHPWLVGTAYTYALVVLGVWLGWLGLDGVAAVCSVSAAASLAALGVTLWRGVARDEWLAVLGVTSVPFVLGVVTVVTESTWWSAGAAVAMLALELVLLLTARTGLAPAVRVVAAGLVLPTASVAVVTAGAMVLRTSGSPVVLPVVAMLVAVVAGAASRVAESVATRVPDADAHPGRATPPSGGTVWGAALGDRLRGVLEASAVLTGAIAIGLAYLRPAAGPDIAVAVLLVLAAGAAFVAREPDRTRAWWLTAGLVTGATWTALADAGVRLVEAYTLPPALGAVVVGALLARRAEQRDAGGRAWRLVLVGVALALTPSLLVLLSRGEPGDTRTYVLVGAAVAALLGELALRRWPLVSGSWTRWGRAALAGAAALAGTAATLESLHLVEASPDWSRLSSGALFTVGLLWSAVGAGIVLAATVAARRILDVAAAPGGAATARWDDVLRRWGLAPALGLGVLGAVANVRPVWGAIITLWVLEAALLVLLVLTVRRLVVREGGALGAPPWFVWASALAVAIAAWSPRDLRVEVFSVPLGVGLLLAGYLALRPGATQDDHDATGPDDGRRATGVGLPWPLGRDGSWVLLGPGLLALLGPSVLATYTDPLTWRAVLVVVVALAAVLLGSRRRLAAPFHVGVAVLPAEVLVVFLTQLGTQISAVPWMLTLAAAGGVLLIIATLDERRTEGYGGAAAYLRDLR</sequence>
<evidence type="ECO:0000313" key="3">
    <source>
        <dbReference type="EMBL" id="MCF4120658.1"/>
    </source>
</evidence>
<keyword evidence="4" id="KW-1185">Reference proteome</keyword>
<feature type="transmembrane region" description="Helical" evidence="2">
    <location>
        <begin position="780"/>
        <end position="798"/>
    </location>
</feature>
<feature type="transmembrane region" description="Helical" evidence="2">
    <location>
        <begin position="1268"/>
        <end position="1288"/>
    </location>
</feature>
<feature type="transmembrane region" description="Helical" evidence="2">
    <location>
        <begin position="484"/>
        <end position="506"/>
    </location>
</feature>
<proteinExistence type="predicted"/>
<feature type="transmembrane region" description="Helical" evidence="2">
    <location>
        <begin position="1300"/>
        <end position="1321"/>
    </location>
</feature>
<feature type="transmembrane region" description="Helical" evidence="2">
    <location>
        <begin position="1327"/>
        <end position="1346"/>
    </location>
</feature>
<feature type="transmembrane region" description="Helical" evidence="2">
    <location>
        <begin position="1134"/>
        <end position="1150"/>
    </location>
</feature>
<name>A0AA41U640_9MICO</name>
<feature type="transmembrane region" description="Helical" evidence="2">
    <location>
        <begin position="458"/>
        <end position="478"/>
    </location>
</feature>
<keyword evidence="2" id="KW-0472">Membrane</keyword>
<feature type="transmembrane region" description="Helical" evidence="2">
    <location>
        <begin position="153"/>
        <end position="172"/>
    </location>
</feature>
<keyword evidence="2" id="KW-0812">Transmembrane</keyword>
<dbReference type="RefSeq" id="WP_236088424.1">
    <property type="nucleotide sequence ID" value="NZ_JAKGSG010000022.1"/>
</dbReference>
<feature type="transmembrane region" description="Helical" evidence="2">
    <location>
        <begin position="1103"/>
        <end position="1122"/>
    </location>
</feature>
<protein>
    <recommendedName>
        <fullName evidence="5">DUF2157 domain-containing protein</fullName>
    </recommendedName>
</protein>
<feature type="transmembrane region" description="Helical" evidence="2">
    <location>
        <begin position="1456"/>
        <end position="1476"/>
    </location>
</feature>
<feature type="transmembrane region" description="Helical" evidence="2">
    <location>
        <begin position="1244"/>
        <end position="1262"/>
    </location>
</feature>
<feature type="transmembrane region" description="Helical" evidence="2">
    <location>
        <begin position="805"/>
        <end position="824"/>
    </location>
</feature>
<dbReference type="EMBL" id="JAKGSG010000022">
    <property type="protein sequence ID" value="MCF4120658.1"/>
    <property type="molecule type" value="Genomic_DNA"/>
</dbReference>
<feature type="transmembrane region" description="Helical" evidence="2">
    <location>
        <begin position="372"/>
        <end position="390"/>
    </location>
</feature>
<feature type="compositionally biased region" description="Low complexity" evidence="1">
    <location>
        <begin position="89"/>
        <end position="107"/>
    </location>
</feature>
<feature type="transmembrane region" description="Helical" evidence="2">
    <location>
        <begin position="339"/>
        <end position="360"/>
    </location>
</feature>
<organism evidence="3 4">
    <name type="scientific">Antribacter soli</name>
    <dbReference type="NCBI Taxonomy" id="2910976"/>
    <lineage>
        <taxon>Bacteria</taxon>
        <taxon>Bacillati</taxon>
        <taxon>Actinomycetota</taxon>
        <taxon>Actinomycetes</taxon>
        <taxon>Micrococcales</taxon>
        <taxon>Promicromonosporaceae</taxon>
        <taxon>Antribacter</taxon>
    </lineage>
</organism>
<feature type="transmembrane region" description="Helical" evidence="2">
    <location>
        <begin position="689"/>
        <end position="708"/>
    </location>
</feature>
<accession>A0AA41U640</accession>
<feature type="transmembrane region" description="Helical" evidence="2">
    <location>
        <begin position="940"/>
        <end position="957"/>
    </location>
</feature>
<feature type="transmembrane region" description="Helical" evidence="2">
    <location>
        <begin position="753"/>
        <end position="774"/>
    </location>
</feature>
<feature type="transmembrane region" description="Helical" evidence="2">
    <location>
        <begin position="513"/>
        <end position="533"/>
    </location>
</feature>
<feature type="transmembrane region" description="Helical" evidence="2">
    <location>
        <begin position="1048"/>
        <end position="1068"/>
    </location>
</feature>
<feature type="transmembrane region" description="Helical" evidence="2">
    <location>
        <begin position="584"/>
        <end position="617"/>
    </location>
</feature>
<feature type="transmembrane region" description="Helical" evidence="2">
    <location>
        <begin position="998"/>
        <end position="1018"/>
    </location>
</feature>
<feature type="transmembrane region" description="Helical" evidence="2">
    <location>
        <begin position="1381"/>
        <end position="1398"/>
    </location>
</feature>
<evidence type="ECO:0000256" key="1">
    <source>
        <dbReference type="SAM" id="MobiDB-lite"/>
    </source>
</evidence>
<feature type="transmembrane region" description="Helical" evidence="2">
    <location>
        <begin position="1404"/>
        <end position="1422"/>
    </location>
</feature>
<feature type="transmembrane region" description="Helical" evidence="2">
    <location>
        <begin position="1201"/>
        <end position="1223"/>
    </location>
</feature>
<feature type="transmembrane region" description="Helical" evidence="2">
    <location>
        <begin position="211"/>
        <end position="232"/>
    </location>
</feature>
<feature type="transmembrane region" description="Helical" evidence="2">
    <location>
        <begin position="178"/>
        <end position="199"/>
    </location>
</feature>
<feature type="transmembrane region" description="Helical" evidence="2">
    <location>
        <begin position="882"/>
        <end position="900"/>
    </location>
</feature>